<dbReference type="EMBL" id="QURW01000055">
    <property type="protein sequence ID" value="RQD85457.1"/>
    <property type="molecule type" value="Genomic_DNA"/>
</dbReference>
<protein>
    <submittedName>
        <fullName evidence="2">Uncharacterized protein</fullName>
    </submittedName>
</protein>
<name>A0A424YY11_9BACT</name>
<feature type="transmembrane region" description="Helical" evidence="1">
    <location>
        <begin position="12"/>
        <end position="39"/>
    </location>
</feature>
<gene>
    <name evidence="2" type="ORF">DZD40_07670</name>
</gene>
<dbReference type="Proteomes" id="UP000286095">
    <property type="component" value="Unassembled WGS sequence"/>
</dbReference>
<proteinExistence type="predicted"/>
<evidence type="ECO:0000313" key="2">
    <source>
        <dbReference type="EMBL" id="RQD85457.1"/>
    </source>
</evidence>
<accession>A0A424YY11</accession>
<reference evidence="2 3" key="1">
    <citation type="submission" date="2018-08" db="EMBL/GenBank/DDBJ databases">
        <title>Survival mechanisms of Campylobacter hepaticus identified by genomic analysis and comparative transcriptomic analysis of in vivo and in vitro derived bacteria.</title>
        <authorList>
            <person name="Van T.T.H."/>
            <person name="Moore R.J."/>
        </authorList>
    </citation>
    <scope>NUCLEOTIDE SEQUENCE [LARGE SCALE GENOMIC DNA]</scope>
    <source>
        <strain evidence="2 3">54L</strain>
    </source>
</reference>
<keyword evidence="1" id="KW-0812">Transmembrane</keyword>
<organism evidence="2 3">
    <name type="scientific">Campylobacter hepaticus</name>
    <dbReference type="NCBI Taxonomy" id="1813019"/>
    <lineage>
        <taxon>Bacteria</taxon>
        <taxon>Pseudomonadati</taxon>
        <taxon>Campylobacterota</taxon>
        <taxon>Epsilonproteobacteria</taxon>
        <taxon>Campylobacterales</taxon>
        <taxon>Campylobacteraceae</taxon>
        <taxon>Campylobacter</taxon>
    </lineage>
</organism>
<keyword evidence="1" id="KW-0472">Membrane</keyword>
<feature type="transmembrane region" description="Helical" evidence="1">
    <location>
        <begin position="51"/>
        <end position="71"/>
    </location>
</feature>
<sequence>MLELLLMISPSIFPVPLFIMPALPLSAVIFAVSSTIMAALLSSSLKERRVLVLDSLLDLFSLAFMVPSLTIPPSLPPFTSPATMI</sequence>
<dbReference type="AlphaFoldDB" id="A0A424YY11"/>
<evidence type="ECO:0000256" key="1">
    <source>
        <dbReference type="SAM" id="Phobius"/>
    </source>
</evidence>
<keyword evidence="1" id="KW-1133">Transmembrane helix</keyword>
<evidence type="ECO:0000313" key="3">
    <source>
        <dbReference type="Proteomes" id="UP000286095"/>
    </source>
</evidence>
<comment type="caution">
    <text evidence="2">The sequence shown here is derived from an EMBL/GenBank/DDBJ whole genome shotgun (WGS) entry which is preliminary data.</text>
</comment>